<organism evidence="2 3">
    <name type="scientific">Alectoria fallacina</name>
    <dbReference type="NCBI Taxonomy" id="1903189"/>
    <lineage>
        <taxon>Eukaryota</taxon>
        <taxon>Fungi</taxon>
        <taxon>Dikarya</taxon>
        <taxon>Ascomycota</taxon>
        <taxon>Pezizomycotina</taxon>
        <taxon>Lecanoromycetes</taxon>
        <taxon>OSLEUM clade</taxon>
        <taxon>Lecanoromycetidae</taxon>
        <taxon>Lecanorales</taxon>
        <taxon>Lecanorineae</taxon>
        <taxon>Parmeliaceae</taxon>
        <taxon>Alectoria</taxon>
    </lineage>
</organism>
<evidence type="ECO:0000313" key="2">
    <source>
        <dbReference type="EMBL" id="CAF9943135.1"/>
    </source>
</evidence>
<accession>A0A8H3J940</accession>
<dbReference type="AlphaFoldDB" id="A0A8H3J940"/>
<dbReference type="Proteomes" id="UP000664203">
    <property type="component" value="Unassembled WGS sequence"/>
</dbReference>
<gene>
    <name evidence="2" type="ORF">ALECFALPRED_010689</name>
</gene>
<comment type="caution">
    <text evidence="2">The sequence shown here is derived from an EMBL/GenBank/DDBJ whole genome shotgun (WGS) entry which is preliminary data.</text>
</comment>
<feature type="compositionally biased region" description="Basic and acidic residues" evidence="1">
    <location>
        <begin position="241"/>
        <end position="252"/>
    </location>
</feature>
<dbReference type="OrthoDB" id="10535592at2759"/>
<reference evidence="2" key="1">
    <citation type="submission" date="2021-03" db="EMBL/GenBank/DDBJ databases">
        <authorList>
            <person name="Tagirdzhanova G."/>
        </authorList>
    </citation>
    <scope>NUCLEOTIDE SEQUENCE</scope>
</reference>
<keyword evidence="3" id="KW-1185">Reference proteome</keyword>
<evidence type="ECO:0000313" key="3">
    <source>
        <dbReference type="Proteomes" id="UP000664203"/>
    </source>
</evidence>
<name>A0A8H3J940_9LECA</name>
<proteinExistence type="predicted"/>
<feature type="region of interest" description="Disordered" evidence="1">
    <location>
        <begin position="241"/>
        <end position="264"/>
    </location>
</feature>
<sequence length="368" mass="42084">MSSGVAEEVEEACSHVQQLRTEAQNSLEEAKEVDVKQQAGHEKIVVNMASLRKSHKKKASYHFKTPPSSRHPPTMRPLCPGKAPNSANKRKYAMEPLSQNFHSNLHKADQLATLQNDTEYEHHATNEKYKVEILLFTEVQSKYIAFITVQHEALRRKHAELVQSHMKDTMANTQTTEDLKLRLTDSTGANSNLKEKLKRMRLDMGRICGLEVQALENSNRSLQFTRTRREKSEIVQQLMERQREMAEKKDQEAAGGNRPTTGRQVRQSGGFFNAQLWRAHHCQGTAEPRTKPPRYQARQGNERMQELESWLATEGEETLRTRAEVLKGHGQVSRLQAGTDSLNEQLDLPSVLLMRRDLKLGIFNSDRK</sequence>
<protein>
    <submittedName>
        <fullName evidence="2">Uncharacterized protein</fullName>
    </submittedName>
</protein>
<dbReference type="EMBL" id="CAJPDR010000901">
    <property type="protein sequence ID" value="CAF9943135.1"/>
    <property type="molecule type" value="Genomic_DNA"/>
</dbReference>
<evidence type="ECO:0000256" key="1">
    <source>
        <dbReference type="SAM" id="MobiDB-lite"/>
    </source>
</evidence>